<dbReference type="KEGG" id="mets:DK389_21500"/>
<dbReference type="Proteomes" id="UP000245926">
    <property type="component" value="Chromosome"/>
</dbReference>
<evidence type="ECO:0000256" key="1">
    <source>
        <dbReference type="ARBA" id="ARBA00023015"/>
    </source>
</evidence>
<gene>
    <name evidence="6" type="ORF">DK389_21500</name>
</gene>
<organism evidence="6 7">
    <name type="scientific">Methylobacterium durans</name>
    <dbReference type="NCBI Taxonomy" id="2202825"/>
    <lineage>
        <taxon>Bacteria</taxon>
        <taxon>Pseudomonadati</taxon>
        <taxon>Pseudomonadota</taxon>
        <taxon>Alphaproteobacteria</taxon>
        <taxon>Hyphomicrobiales</taxon>
        <taxon>Methylobacteriaceae</taxon>
        <taxon>Methylobacterium</taxon>
    </lineage>
</organism>
<dbReference type="SMART" id="SM00422">
    <property type="entry name" value="HTH_MERR"/>
    <property type="match status" value="1"/>
</dbReference>
<evidence type="ECO:0000313" key="7">
    <source>
        <dbReference type="Proteomes" id="UP000245926"/>
    </source>
</evidence>
<name>A0A2U8WBC0_9HYPH</name>
<evidence type="ECO:0000256" key="2">
    <source>
        <dbReference type="ARBA" id="ARBA00023125"/>
    </source>
</evidence>
<keyword evidence="7" id="KW-1185">Reference proteome</keyword>
<dbReference type="RefSeq" id="WP_109892655.1">
    <property type="nucleotide sequence ID" value="NZ_CP029550.1"/>
</dbReference>
<dbReference type="Pfam" id="PF00376">
    <property type="entry name" value="MerR"/>
    <property type="match status" value="1"/>
</dbReference>
<dbReference type="AlphaFoldDB" id="A0A2U8WBC0"/>
<keyword evidence="3" id="KW-0804">Transcription</keyword>
<dbReference type="Pfam" id="PF09278">
    <property type="entry name" value="MerR-DNA-bind"/>
    <property type="match status" value="1"/>
</dbReference>
<dbReference type="PANTHER" id="PTHR30204">
    <property type="entry name" value="REDOX-CYCLING DRUG-SENSING TRANSCRIPTIONAL ACTIVATOR SOXR"/>
    <property type="match status" value="1"/>
</dbReference>
<feature type="domain" description="HTH merR-type" evidence="5">
    <location>
        <begin position="5"/>
        <end position="71"/>
    </location>
</feature>
<dbReference type="PROSITE" id="PS50937">
    <property type="entry name" value="HTH_MERR_2"/>
    <property type="match status" value="1"/>
</dbReference>
<dbReference type="PANTHER" id="PTHR30204:SF94">
    <property type="entry name" value="HEAVY METAL-DEPENDENT TRANSCRIPTIONAL REGULATOR HI_0293-RELATED"/>
    <property type="match status" value="1"/>
</dbReference>
<dbReference type="InterPro" id="IPR015358">
    <property type="entry name" value="Tscrpt_reg_MerR_DNA-bd"/>
</dbReference>
<dbReference type="InterPro" id="IPR047057">
    <property type="entry name" value="MerR_fam"/>
</dbReference>
<reference evidence="7" key="1">
    <citation type="submission" date="2018-05" db="EMBL/GenBank/DDBJ databases">
        <title>Complete Genome Sequence of Methylobacterium sp. 17SD2-17.</title>
        <authorList>
            <person name="Srinivasan S."/>
        </authorList>
    </citation>
    <scope>NUCLEOTIDE SEQUENCE [LARGE SCALE GENOMIC DNA]</scope>
    <source>
        <strain evidence="7">17SD2-17</strain>
    </source>
</reference>
<dbReference type="OrthoDB" id="9802944at2"/>
<protein>
    <submittedName>
        <fullName evidence="6">Heavy metal-responsive transcriptional regulator</fullName>
    </submittedName>
</protein>
<evidence type="ECO:0000259" key="5">
    <source>
        <dbReference type="PROSITE" id="PS50937"/>
    </source>
</evidence>
<feature type="coiled-coil region" evidence="4">
    <location>
        <begin position="83"/>
        <end position="110"/>
    </location>
</feature>
<evidence type="ECO:0000256" key="3">
    <source>
        <dbReference type="ARBA" id="ARBA00023163"/>
    </source>
</evidence>
<keyword evidence="4" id="KW-0175">Coiled coil</keyword>
<dbReference type="InterPro" id="IPR000551">
    <property type="entry name" value="MerR-type_HTH_dom"/>
</dbReference>
<keyword evidence="1" id="KW-0805">Transcription regulation</keyword>
<dbReference type="Gene3D" id="1.10.1660.10">
    <property type="match status" value="1"/>
</dbReference>
<evidence type="ECO:0000256" key="4">
    <source>
        <dbReference type="SAM" id="Coils"/>
    </source>
</evidence>
<proteinExistence type="predicted"/>
<accession>A0A2U8WBC0</accession>
<dbReference type="GO" id="GO:0003677">
    <property type="term" value="F:DNA binding"/>
    <property type="evidence" value="ECO:0007669"/>
    <property type="project" value="UniProtKB-KW"/>
</dbReference>
<dbReference type="PRINTS" id="PR00040">
    <property type="entry name" value="HTHMERR"/>
</dbReference>
<dbReference type="SUPFAM" id="SSF46955">
    <property type="entry name" value="Putative DNA-binding domain"/>
    <property type="match status" value="1"/>
</dbReference>
<evidence type="ECO:0000313" key="6">
    <source>
        <dbReference type="EMBL" id="AWN42606.1"/>
    </source>
</evidence>
<dbReference type="EMBL" id="CP029550">
    <property type="protein sequence ID" value="AWN42606.1"/>
    <property type="molecule type" value="Genomic_DNA"/>
</dbReference>
<dbReference type="GO" id="GO:0003700">
    <property type="term" value="F:DNA-binding transcription factor activity"/>
    <property type="evidence" value="ECO:0007669"/>
    <property type="project" value="InterPro"/>
</dbReference>
<sequence>MRDQTIGQAAQDAGVGVETIRFYEREGLIEQPIKGTGYRTYSPELVTRIRFIRQAQRIGFSLKETQELLALRANPAADCAEVRAQAQHKIAEVDEKISELLRVRAALEAVVASCPGRGGLEDCTILEALEDAPRGPGTCRCDEPRKGKPR</sequence>
<keyword evidence="2" id="KW-0238">DNA-binding</keyword>
<dbReference type="InterPro" id="IPR009061">
    <property type="entry name" value="DNA-bd_dom_put_sf"/>
</dbReference>